<dbReference type="AlphaFoldDB" id="A0A0M2RDT3"/>
<reference evidence="2 3" key="1">
    <citation type="submission" date="2015-03" db="EMBL/GenBank/DDBJ databases">
        <title>Genome sequence of Kiloniella sp. P1-1, isolated from the gut microflora of Pacific white shrimp, Penaeus vannamei.</title>
        <authorList>
            <person name="Shao Z."/>
            <person name="Wang L."/>
            <person name="Li X."/>
        </authorList>
    </citation>
    <scope>NUCLEOTIDE SEQUENCE [LARGE SCALE GENOMIC DNA]</scope>
    <source>
        <strain evidence="2 3">P1-1</strain>
    </source>
</reference>
<dbReference type="RefSeq" id="WP_046501583.1">
    <property type="nucleotide sequence ID" value="NZ_LANI01000001.1"/>
</dbReference>
<feature type="compositionally biased region" description="Basic and acidic residues" evidence="1">
    <location>
        <begin position="206"/>
        <end position="215"/>
    </location>
</feature>
<protein>
    <submittedName>
        <fullName evidence="2">Uncharacterized protein</fullName>
    </submittedName>
</protein>
<proteinExistence type="predicted"/>
<evidence type="ECO:0000313" key="3">
    <source>
        <dbReference type="Proteomes" id="UP000034491"/>
    </source>
</evidence>
<accession>A0A0M2RDT3</accession>
<gene>
    <name evidence="2" type="ORF">WH95_00490</name>
</gene>
<evidence type="ECO:0000313" key="2">
    <source>
        <dbReference type="EMBL" id="KKJ78614.1"/>
    </source>
</evidence>
<dbReference type="EMBL" id="LANI01000001">
    <property type="protein sequence ID" value="KKJ78614.1"/>
    <property type="molecule type" value="Genomic_DNA"/>
</dbReference>
<dbReference type="STRING" id="1549748.WH95_00490"/>
<evidence type="ECO:0000256" key="1">
    <source>
        <dbReference type="SAM" id="MobiDB-lite"/>
    </source>
</evidence>
<feature type="region of interest" description="Disordered" evidence="1">
    <location>
        <begin position="202"/>
        <end position="230"/>
    </location>
</feature>
<comment type="caution">
    <text evidence="2">The sequence shown here is derived from an EMBL/GenBank/DDBJ whole genome shotgun (WGS) entry which is preliminary data.</text>
</comment>
<keyword evidence="3" id="KW-1185">Reference proteome</keyword>
<dbReference type="Proteomes" id="UP000034491">
    <property type="component" value="Unassembled WGS sequence"/>
</dbReference>
<sequence length="276" mass="30915">MSDKWQLNNDGTATFFTDEYGPVTIDQDNFFDTLGEDIIDIKKSHEDYHEYGFLHDLGISAKDVDQEIVSAALATFATPLGPKYGNFAGPGFVKHSSAHSGIVTNYTTNLHLLDPGLVQRSIVVKDGNYHIRTVGIGTGNLREKNLKYAEDVWGFADRRIKSWVQSYQKSDSLRMVPSHKKIIGDKIERSILHDRLTGALGPDETVSEKSIDRKNSSSSHTLLKDPEDAIDTDEILSERMRQGFTKPQIDNPDVDIENNVAGFLNNFSNNELLRTQ</sequence>
<organism evidence="2 3">
    <name type="scientific">Kiloniella litopenaei</name>
    <dbReference type="NCBI Taxonomy" id="1549748"/>
    <lineage>
        <taxon>Bacteria</taxon>
        <taxon>Pseudomonadati</taxon>
        <taxon>Pseudomonadota</taxon>
        <taxon>Alphaproteobacteria</taxon>
        <taxon>Rhodospirillales</taxon>
        <taxon>Kiloniellaceae</taxon>
        <taxon>Kiloniella</taxon>
    </lineage>
</organism>
<dbReference type="OrthoDB" id="8477690at2"/>
<name>A0A0M2RDT3_9PROT</name>